<accession>A0A7Z0IH34</accession>
<protein>
    <submittedName>
        <fullName evidence="6">LacI family transcriptional regulator</fullName>
    </submittedName>
</protein>
<organism evidence="6 7">
    <name type="scientific">Spelaeicoccus albus</name>
    <dbReference type="NCBI Taxonomy" id="1280376"/>
    <lineage>
        <taxon>Bacteria</taxon>
        <taxon>Bacillati</taxon>
        <taxon>Actinomycetota</taxon>
        <taxon>Actinomycetes</taxon>
        <taxon>Micrococcales</taxon>
        <taxon>Brevibacteriaceae</taxon>
        <taxon>Spelaeicoccus</taxon>
    </lineage>
</organism>
<dbReference type="GO" id="GO:0000976">
    <property type="term" value="F:transcription cis-regulatory region binding"/>
    <property type="evidence" value="ECO:0007669"/>
    <property type="project" value="TreeGrafter"/>
</dbReference>
<evidence type="ECO:0000256" key="1">
    <source>
        <dbReference type="ARBA" id="ARBA00022491"/>
    </source>
</evidence>
<feature type="domain" description="HTH lacI-type" evidence="5">
    <location>
        <begin position="8"/>
        <end position="62"/>
    </location>
</feature>
<dbReference type="Gene3D" id="1.10.260.40">
    <property type="entry name" value="lambda repressor-like DNA-binding domains"/>
    <property type="match status" value="1"/>
</dbReference>
<dbReference type="SUPFAM" id="SSF47413">
    <property type="entry name" value="lambda repressor-like DNA-binding domains"/>
    <property type="match status" value="1"/>
</dbReference>
<gene>
    <name evidence="6" type="ORF">BJY26_001780</name>
</gene>
<dbReference type="GO" id="GO:0003700">
    <property type="term" value="F:DNA-binding transcription factor activity"/>
    <property type="evidence" value="ECO:0007669"/>
    <property type="project" value="TreeGrafter"/>
</dbReference>
<dbReference type="InterPro" id="IPR000843">
    <property type="entry name" value="HTH_LacI"/>
</dbReference>
<dbReference type="Gene3D" id="3.40.50.2300">
    <property type="match status" value="2"/>
</dbReference>
<dbReference type="Pfam" id="PF00356">
    <property type="entry name" value="LacI"/>
    <property type="match status" value="1"/>
</dbReference>
<keyword evidence="1" id="KW-0678">Repressor</keyword>
<dbReference type="EMBL" id="JACBZP010000001">
    <property type="protein sequence ID" value="NYI67474.1"/>
    <property type="molecule type" value="Genomic_DNA"/>
</dbReference>
<reference evidence="6 7" key="1">
    <citation type="submission" date="2020-07" db="EMBL/GenBank/DDBJ databases">
        <title>Sequencing the genomes of 1000 actinobacteria strains.</title>
        <authorList>
            <person name="Klenk H.-P."/>
        </authorList>
    </citation>
    <scope>NUCLEOTIDE SEQUENCE [LARGE SCALE GENOMIC DNA]</scope>
    <source>
        <strain evidence="6 7">DSM 26341</strain>
    </source>
</reference>
<dbReference type="PANTHER" id="PTHR30146:SF148">
    <property type="entry name" value="HTH-TYPE TRANSCRIPTIONAL REPRESSOR PURR-RELATED"/>
    <property type="match status" value="1"/>
</dbReference>
<dbReference type="RefSeq" id="WP_179427461.1">
    <property type="nucleotide sequence ID" value="NZ_JACBZP010000001.1"/>
</dbReference>
<comment type="caution">
    <text evidence="6">The sequence shown here is derived from an EMBL/GenBank/DDBJ whole genome shotgun (WGS) entry which is preliminary data.</text>
</comment>
<dbReference type="CDD" id="cd06267">
    <property type="entry name" value="PBP1_LacI_sugar_binding-like"/>
    <property type="match status" value="1"/>
</dbReference>
<proteinExistence type="predicted"/>
<dbReference type="PANTHER" id="PTHR30146">
    <property type="entry name" value="LACI-RELATED TRANSCRIPTIONAL REPRESSOR"/>
    <property type="match status" value="1"/>
</dbReference>
<sequence length="363" mass="39179">MTKPKSSPTISDVATAAGVGRATVARSLGGYGSVSEKTRANVLAAAQRIGYRPNTLAKSMKTRTTHTIGVVLADIGNPFFTDVLRGVSSVVREARYDLLLSTSDEDTDKEAASIDVLLNKLVDGIILAPVAGKAEPLRHLESLLEREVPLVMVDRKLNALDADAIVINNREASYAAVQEFIRHGHKRIGFVWGPTTNRPAADASEMRAIIERSISSEGGRLLGYMDALDDAGIEFDTSLVTHVHNDEHQAIRAVNGMMALSDPPTAILATETEALTGSLHAMQQRGLECPRDVSLIGFDDSAWASIMQPPMSIVAQPTFELGRLAARRLIERIDGDASPTRDYVLEATFVPRESVTTTDHVNS</sequence>
<dbReference type="SMART" id="SM00354">
    <property type="entry name" value="HTH_LACI"/>
    <property type="match status" value="1"/>
</dbReference>
<evidence type="ECO:0000313" key="6">
    <source>
        <dbReference type="EMBL" id="NYI67474.1"/>
    </source>
</evidence>
<dbReference type="Proteomes" id="UP000539111">
    <property type="component" value="Unassembled WGS sequence"/>
</dbReference>
<evidence type="ECO:0000256" key="4">
    <source>
        <dbReference type="ARBA" id="ARBA00023163"/>
    </source>
</evidence>
<name>A0A7Z0IH34_9MICO</name>
<evidence type="ECO:0000256" key="2">
    <source>
        <dbReference type="ARBA" id="ARBA00023015"/>
    </source>
</evidence>
<keyword evidence="3" id="KW-0238">DNA-binding</keyword>
<dbReference type="PROSITE" id="PS50932">
    <property type="entry name" value="HTH_LACI_2"/>
    <property type="match status" value="1"/>
</dbReference>
<keyword evidence="2" id="KW-0805">Transcription regulation</keyword>
<evidence type="ECO:0000256" key="3">
    <source>
        <dbReference type="ARBA" id="ARBA00023125"/>
    </source>
</evidence>
<dbReference type="InterPro" id="IPR028082">
    <property type="entry name" value="Peripla_BP_I"/>
</dbReference>
<dbReference type="InterPro" id="IPR001761">
    <property type="entry name" value="Peripla_BP/Lac1_sug-bd_dom"/>
</dbReference>
<dbReference type="InterPro" id="IPR010982">
    <property type="entry name" value="Lambda_DNA-bd_dom_sf"/>
</dbReference>
<evidence type="ECO:0000313" key="7">
    <source>
        <dbReference type="Proteomes" id="UP000539111"/>
    </source>
</evidence>
<dbReference type="SUPFAM" id="SSF53822">
    <property type="entry name" value="Periplasmic binding protein-like I"/>
    <property type="match status" value="1"/>
</dbReference>
<dbReference type="Pfam" id="PF00532">
    <property type="entry name" value="Peripla_BP_1"/>
    <property type="match status" value="1"/>
</dbReference>
<keyword evidence="7" id="KW-1185">Reference proteome</keyword>
<keyword evidence="4" id="KW-0804">Transcription</keyword>
<evidence type="ECO:0000259" key="5">
    <source>
        <dbReference type="PROSITE" id="PS50932"/>
    </source>
</evidence>
<dbReference type="CDD" id="cd01392">
    <property type="entry name" value="HTH_LacI"/>
    <property type="match status" value="1"/>
</dbReference>
<dbReference type="AlphaFoldDB" id="A0A7Z0IH34"/>